<dbReference type="eggNOG" id="COG0608">
    <property type="taxonomic scope" value="Bacteria"/>
</dbReference>
<dbReference type="HOGENOM" id="CLU_009736_4_0_0"/>
<dbReference type="PANTHER" id="PTHR30255:SF2">
    <property type="entry name" value="SINGLE-STRANDED-DNA-SPECIFIC EXONUCLEASE RECJ"/>
    <property type="match status" value="1"/>
</dbReference>
<dbReference type="GO" id="GO:0008409">
    <property type="term" value="F:5'-3' exonuclease activity"/>
    <property type="evidence" value="ECO:0007669"/>
    <property type="project" value="InterPro"/>
</dbReference>
<dbReference type="RefSeq" id="WP_013561205.1">
    <property type="nucleotide sequence ID" value="NC_014960.1"/>
</dbReference>
<dbReference type="NCBIfam" id="TIGR00644">
    <property type="entry name" value="recJ"/>
    <property type="match status" value="1"/>
</dbReference>
<dbReference type="Pfam" id="PF02272">
    <property type="entry name" value="DHHA1"/>
    <property type="match status" value="1"/>
</dbReference>
<sequence>MFQWIEPRENGIPAALLEVTGGQGLIARILAHRGITDPQRARAFLNPAFYQPAPPEDLPGMEIACQRISRAIQRGERIWVWGDFDVDGQTATALLVQTLRWLGAEPRYHVPVRETEGHGVNIPYLEKILEQGADLMITCDTGITAFEALEYARERSLEVIVTDHHLLGERLPPALTHLTPRLLPENHPMCGLPGVGVAYQLALALLTRAGQPERAQELLDLVALGIVADVALQIGDTRYLLQQGLQELRRGKRLGVRAVLERAEVSRLWLNEEHLGFVLAPRLNALGRLGDANPAVELLTTTDEARARVLAEELEILNMRRQFLTAQVLAAAEDRLRTDSSLLRAPVLILENSQWAPGVIGIAASHLAQRYHRPVILMSASSSGILRGSARSIEGVDITAAITACKDLLIGFGGHPMAAGLALMAEQLPAFRACLTRQVQAQVDALGGLPERTLQLEAVLRLEEIHLKVAEALEQLAPFGPGNPTPALMVPDVRISNVIAIGRNDDHLRITVEDRMGNERGVLWWNGANADLPEGWFDLACTLRASTYQGTRDVQVEWLDWRPRQVEQIDLYGMLEVMDYRAEAHPLPLLERMMAEAPYVQVWGEGEALEHLSQIARDRTALQPADMLIVWTVPPSNSVLRKALEQVKPKQVVLFGVNPQTEETEPFLQRLAGLVKFMMRQKRTVTLEKLAGLTAQSEAAVRLGLCYLEACGFVRVRFTDTGVIISEGTRQPTGEAPAYQKQLQTALEETAAYRRFYLSAQRMSLFS</sequence>
<dbReference type="GO" id="GO:0006281">
    <property type="term" value="P:DNA repair"/>
    <property type="evidence" value="ECO:0007669"/>
    <property type="project" value="InterPro"/>
</dbReference>
<dbReference type="InterPro" id="IPR004610">
    <property type="entry name" value="RecJ"/>
</dbReference>
<dbReference type="Gene3D" id="3.10.310.30">
    <property type="match status" value="1"/>
</dbReference>
<dbReference type="EMBL" id="AP012029">
    <property type="protein sequence ID" value="BAJ64859.1"/>
    <property type="molecule type" value="Genomic_DNA"/>
</dbReference>
<reference evidence="9 10" key="1">
    <citation type="submission" date="2010-12" db="EMBL/GenBank/DDBJ databases">
        <title>Whole genome sequence of Anaerolinea thermophila UNI-1.</title>
        <authorList>
            <person name="Narita-Yamada S."/>
            <person name="Kishi E."/>
            <person name="Watanabe Y."/>
            <person name="Takasaki K."/>
            <person name="Ankai A."/>
            <person name="Oguchi A."/>
            <person name="Fukui S."/>
            <person name="Takahashi M."/>
            <person name="Yashiro I."/>
            <person name="Hosoyama A."/>
            <person name="Sekiguchi Y."/>
            <person name="Hanada S."/>
            <person name="Fujita N."/>
        </authorList>
    </citation>
    <scope>NUCLEOTIDE SEQUENCE [LARGE SCALE GENOMIC DNA]</scope>
    <source>
        <strain evidence="10">DSM 14523 / JCM 11388 / NBRC 100420 / UNI-1</strain>
    </source>
</reference>
<proteinExistence type="inferred from homology"/>
<dbReference type="KEGG" id="atm:ANT_28330"/>
<evidence type="ECO:0000256" key="3">
    <source>
        <dbReference type="ARBA" id="ARBA00022722"/>
    </source>
</evidence>
<keyword evidence="10" id="KW-1185">Reference proteome</keyword>
<evidence type="ECO:0000256" key="4">
    <source>
        <dbReference type="ARBA" id="ARBA00022801"/>
    </source>
</evidence>
<dbReference type="GO" id="GO:0003676">
    <property type="term" value="F:nucleic acid binding"/>
    <property type="evidence" value="ECO:0007669"/>
    <property type="project" value="InterPro"/>
</dbReference>
<dbReference type="Pfam" id="PF01368">
    <property type="entry name" value="DHH"/>
    <property type="match status" value="1"/>
</dbReference>
<evidence type="ECO:0000313" key="10">
    <source>
        <dbReference type="Proteomes" id="UP000008922"/>
    </source>
</evidence>
<dbReference type="InterPro" id="IPR051673">
    <property type="entry name" value="SSDNA_exonuclease_RecJ"/>
</dbReference>
<dbReference type="PANTHER" id="PTHR30255">
    <property type="entry name" value="SINGLE-STRANDED-DNA-SPECIFIC EXONUCLEASE RECJ"/>
    <property type="match status" value="1"/>
</dbReference>
<dbReference type="InterPro" id="IPR003156">
    <property type="entry name" value="DHHA1_dom"/>
</dbReference>
<accession>E8N1B6</accession>
<comment type="similarity">
    <text evidence="1">Belongs to the RecJ family.</text>
</comment>
<dbReference type="InterPro" id="IPR038763">
    <property type="entry name" value="DHH_sf"/>
</dbReference>
<evidence type="ECO:0000259" key="7">
    <source>
        <dbReference type="Pfam" id="PF02272"/>
    </source>
</evidence>
<organism evidence="9 10">
    <name type="scientific">Anaerolinea thermophila (strain DSM 14523 / JCM 11388 / NBRC 100420 / UNI-1)</name>
    <dbReference type="NCBI Taxonomy" id="926569"/>
    <lineage>
        <taxon>Bacteria</taxon>
        <taxon>Bacillati</taxon>
        <taxon>Chloroflexota</taxon>
        <taxon>Anaerolineae</taxon>
        <taxon>Anaerolineales</taxon>
        <taxon>Anaerolineaceae</taxon>
        <taxon>Anaerolinea</taxon>
    </lineage>
</organism>
<dbReference type="InterPro" id="IPR041122">
    <property type="entry name" value="RecJ_OB"/>
</dbReference>
<keyword evidence="4 9" id="KW-0378">Hydrolase</keyword>
<feature type="domain" description="DDH" evidence="6">
    <location>
        <begin position="77"/>
        <end position="226"/>
    </location>
</feature>
<keyword evidence="3" id="KW-0540">Nuclease</keyword>
<feature type="domain" description="RecJ OB" evidence="8">
    <location>
        <begin position="457"/>
        <end position="558"/>
    </location>
</feature>
<dbReference type="InterPro" id="IPR001667">
    <property type="entry name" value="DDH_dom"/>
</dbReference>
<dbReference type="Proteomes" id="UP000008922">
    <property type="component" value="Chromosome"/>
</dbReference>
<gene>
    <name evidence="9" type="primary">recJ</name>
    <name evidence="9" type="ordered locus">ANT_28330</name>
</gene>
<dbReference type="InParanoid" id="E8N1B6"/>
<evidence type="ECO:0000259" key="6">
    <source>
        <dbReference type="Pfam" id="PF01368"/>
    </source>
</evidence>
<dbReference type="Gene3D" id="3.90.1640.30">
    <property type="match status" value="1"/>
</dbReference>
<dbReference type="SUPFAM" id="SSF64182">
    <property type="entry name" value="DHH phosphoesterases"/>
    <property type="match status" value="1"/>
</dbReference>
<dbReference type="STRING" id="926569.ANT_28330"/>
<feature type="domain" description="DHHA1" evidence="7">
    <location>
        <begin position="346"/>
        <end position="439"/>
    </location>
</feature>
<dbReference type="OrthoDB" id="9809852at2"/>
<evidence type="ECO:0000259" key="8">
    <source>
        <dbReference type="Pfam" id="PF17768"/>
    </source>
</evidence>
<keyword evidence="5 9" id="KW-0269">Exonuclease</keyword>
<evidence type="ECO:0000313" key="9">
    <source>
        <dbReference type="EMBL" id="BAJ64859.1"/>
    </source>
</evidence>
<evidence type="ECO:0000256" key="5">
    <source>
        <dbReference type="ARBA" id="ARBA00022839"/>
    </source>
</evidence>
<dbReference type="Pfam" id="PF17768">
    <property type="entry name" value="RecJ_OB"/>
    <property type="match status" value="1"/>
</dbReference>
<evidence type="ECO:0000256" key="1">
    <source>
        <dbReference type="ARBA" id="ARBA00005915"/>
    </source>
</evidence>
<dbReference type="GO" id="GO:0006310">
    <property type="term" value="P:DNA recombination"/>
    <property type="evidence" value="ECO:0007669"/>
    <property type="project" value="InterPro"/>
</dbReference>
<evidence type="ECO:0000256" key="2">
    <source>
        <dbReference type="ARBA" id="ARBA00019841"/>
    </source>
</evidence>
<name>E8N1B6_ANATU</name>
<protein>
    <recommendedName>
        <fullName evidence="2">Single-stranded-DNA-specific exonuclease RecJ</fullName>
    </recommendedName>
</protein>
<dbReference type="AlphaFoldDB" id="E8N1B6"/>